<dbReference type="AlphaFoldDB" id="A0A8H1LBS2"/>
<dbReference type="InterPro" id="IPR000524">
    <property type="entry name" value="Tscrpt_reg_HTH_GntR"/>
</dbReference>
<dbReference type="Proteomes" id="UP000298111">
    <property type="component" value="Unassembled WGS sequence"/>
</dbReference>
<dbReference type="SMART" id="SM00345">
    <property type="entry name" value="HTH_GNTR"/>
    <property type="match status" value="1"/>
</dbReference>
<accession>A0A8H1LBS2</accession>
<dbReference type="SMART" id="SM00866">
    <property type="entry name" value="UTRA"/>
    <property type="match status" value="1"/>
</dbReference>
<organism evidence="5 6">
    <name type="scientific">Streptomyces albus</name>
    <dbReference type="NCBI Taxonomy" id="1888"/>
    <lineage>
        <taxon>Bacteria</taxon>
        <taxon>Bacillati</taxon>
        <taxon>Actinomycetota</taxon>
        <taxon>Actinomycetes</taxon>
        <taxon>Kitasatosporales</taxon>
        <taxon>Streptomycetaceae</taxon>
        <taxon>Streptomyces</taxon>
    </lineage>
</organism>
<dbReference type="PROSITE" id="PS50949">
    <property type="entry name" value="HTH_GNTR"/>
    <property type="match status" value="1"/>
</dbReference>
<dbReference type="InterPro" id="IPR036388">
    <property type="entry name" value="WH-like_DNA-bd_sf"/>
</dbReference>
<evidence type="ECO:0000256" key="3">
    <source>
        <dbReference type="ARBA" id="ARBA00023163"/>
    </source>
</evidence>
<dbReference type="EMBL" id="RCIY01000065">
    <property type="protein sequence ID" value="TGG81665.1"/>
    <property type="molecule type" value="Genomic_DNA"/>
</dbReference>
<evidence type="ECO:0000313" key="5">
    <source>
        <dbReference type="EMBL" id="TGG81665.1"/>
    </source>
</evidence>
<dbReference type="RefSeq" id="WP_016471842.1">
    <property type="nucleotide sequence ID" value="NZ_CP103060.1"/>
</dbReference>
<keyword evidence="3" id="KW-0804">Transcription</keyword>
<dbReference type="GO" id="GO:0003677">
    <property type="term" value="F:DNA binding"/>
    <property type="evidence" value="ECO:0007669"/>
    <property type="project" value="UniProtKB-KW"/>
</dbReference>
<proteinExistence type="predicted"/>
<dbReference type="PANTHER" id="PTHR44846">
    <property type="entry name" value="MANNOSYL-D-GLYCERATE TRANSPORT/METABOLISM SYSTEM REPRESSOR MNGR-RELATED"/>
    <property type="match status" value="1"/>
</dbReference>
<dbReference type="Pfam" id="PF00392">
    <property type="entry name" value="GntR"/>
    <property type="match status" value="1"/>
</dbReference>
<feature type="domain" description="HTH gntR-type" evidence="4">
    <location>
        <begin position="2"/>
        <end position="70"/>
    </location>
</feature>
<dbReference type="GO" id="GO:0003700">
    <property type="term" value="F:DNA-binding transcription factor activity"/>
    <property type="evidence" value="ECO:0007669"/>
    <property type="project" value="InterPro"/>
</dbReference>
<dbReference type="SUPFAM" id="SSF46785">
    <property type="entry name" value="Winged helix' DNA-binding domain"/>
    <property type="match status" value="1"/>
</dbReference>
<dbReference type="Gene3D" id="1.10.10.10">
    <property type="entry name" value="Winged helix-like DNA-binding domain superfamily/Winged helix DNA-binding domain"/>
    <property type="match status" value="1"/>
</dbReference>
<sequence>MAETARQIADDLRARISSGELTPGDRVPGEPALVREYGVAKETARRALTLLVDEGLAVRRRGSGTYVREFRPIPRVANKRLAEDGWGAGKSIWDADLGDRQYTVTDLQVYESEPPRQVAKLLELDESELVVVRSRRYVVEGEPVQRATSYLPARDVRESPITQENPGEGGIYGRLADLGLKPVRFTEELRARMPSQEESSLLALSAGTPVVEICRVAFTANGRPIEVNQMLLDAGVYVMRYHLES</sequence>
<dbReference type="Pfam" id="PF07702">
    <property type="entry name" value="UTRA"/>
    <property type="match status" value="1"/>
</dbReference>
<dbReference type="CDD" id="cd07377">
    <property type="entry name" value="WHTH_GntR"/>
    <property type="match status" value="1"/>
</dbReference>
<keyword evidence="1" id="KW-0805">Transcription regulation</keyword>
<dbReference type="InterPro" id="IPR028978">
    <property type="entry name" value="Chorismate_lyase_/UTRA_dom_sf"/>
</dbReference>
<evidence type="ECO:0000313" key="6">
    <source>
        <dbReference type="Proteomes" id="UP000298111"/>
    </source>
</evidence>
<dbReference type="GeneID" id="75182354"/>
<protein>
    <submittedName>
        <fullName evidence="5">GntR family transcriptional regulator</fullName>
    </submittedName>
</protein>
<dbReference type="InterPro" id="IPR036390">
    <property type="entry name" value="WH_DNA-bd_sf"/>
</dbReference>
<evidence type="ECO:0000256" key="2">
    <source>
        <dbReference type="ARBA" id="ARBA00023125"/>
    </source>
</evidence>
<dbReference type="InterPro" id="IPR011663">
    <property type="entry name" value="UTRA"/>
</dbReference>
<comment type="caution">
    <text evidence="5">The sequence shown here is derived from an EMBL/GenBank/DDBJ whole genome shotgun (WGS) entry which is preliminary data.</text>
</comment>
<dbReference type="InterPro" id="IPR050679">
    <property type="entry name" value="Bact_HTH_transcr_reg"/>
</dbReference>
<evidence type="ECO:0000259" key="4">
    <source>
        <dbReference type="PROSITE" id="PS50949"/>
    </source>
</evidence>
<dbReference type="GO" id="GO:0045892">
    <property type="term" value="P:negative regulation of DNA-templated transcription"/>
    <property type="evidence" value="ECO:0007669"/>
    <property type="project" value="TreeGrafter"/>
</dbReference>
<name>A0A8H1LBS2_9ACTN</name>
<dbReference type="Gene3D" id="3.40.1410.10">
    <property type="entry name" value="Chorismate lyase-like"/>
    <property type="match status" value="1"/>
</dbReference>
<dbReference type="PANTHER" id="PTHR44846:SF17">
    <property type="entry name" value="GNTR-FAMILY TRANSCRIPTIONAL REGULATOR"/>
    <property type="match status" value="1"/>
</dbReference>
<evidence type="ECO:0000256" key="1">
    <source>
        <dbReference type="ARBA" id="ARBA00023015"/>
    </source>
</evidence>
<reference evidence="5 6" key="1">
    <citation type="submission" date="2018-10" db="EMBL/GenBank/DDBJ databases">
        <title>Isolation of pseudouridimycin from Streptomyces albus DSM 40763.</title>
        <authorList>
            <person name="Rosenqvist P."/>
            <person name="Metsae-Ketelae M."/>
            <person name="Virta P."/>
        </authorList>
    </citation>
    <scope>NUCLEOTIDE SEQUENCE [LARGE SCALE GENOMIC DNA]</scope>
    <source>
        <strain evidence="5 6">DSM 40763</strain>
    </source>
</reference>
<dbReference type="SUPFAM" id="SSF64288">
    <property type="entry name" value="Chorismate lyase-like"/>
    <property type="match status" value="1"/>
</dbReference>
<keyword evidence="2" id="KW-0238">DNA-binding</keyword>
<gene>
    <name evidence="5" type="ORF">D8771_19990</name>
</gene>